<dbReference type="SMART" id="SM00448">
    <property type="entry name" value="REC"/>
    <property type="match status" value="1"/>
</dbReference>
<dbReference type="InterPro" id="IPR050595">
    <property type="entry name" value="Bact_response_regulator"/>
</dbReference>
<feature type="modified residue" description="4-aspartylphosphate" evidence="2">
    <location>
        <position position="59"/>
    </location>
</feature>
<dbReference type="PROSITE" id="PS50110">
    <property type="entry name" value="RESPONSE_REGULATORY"/>
    <property type="match status" value="1"/>
</dbReference>
<gene>
    <name evidence="4" type="ORF">UY19_C0011G0018</name>
</gene>
<comment type="caution">
    <text evidence="4">The sequence shown here is derived from an EMBL/GenBank/DDBJ whole genome shotgun (WGS) entry which is preliminary data.</text>
</comment>
<dbReference type="Pfam" id="PF00072">
    <property type="entry name" value="Response_reg"/>
    <property type="match status" value="1"/>
</dbReference>
<dbReference type="PANTHER" id="PTHR44591">
    <property type="entry name" value="STRESS RESPONSE REGULATOR PROTEIN 1"/>
    <property type="match status" value="1"/>
</dbReference>
<organism evidence="4 5">
    <name type="scientific">Candidatus Wolfebacteria bacterium GW2011_GWA2_47_9b</name>
    <dbReference type="NCBI Taxonomy" id="1619005"/>
    <lineage>
        <taxon>Bacteria</taxon>
        <taxon>Candidatus Wolfeibacteriota</taxon>
    </lineage>
</organism>
<evidence type="ECO:0000256" key="1">
    <source>
        <dbReference type="ARBA" id="ARBA00022553"/>
    </source>
</evidence>
<sequence>MVMKAGTNKKILVVEDDRAEMNALEDTLTREGFIVSTAENGRTGLERAFADHPDLILLDIVMPEMDGLTMLNTLRQDEWGKSVPAIILTNLNPDDEIVRRNAPTDFAYFLIKATWRLEDVVRAIRKELKME</sequence>
<dbReference type="GO" id="GO:0000160">
    <property type="term" value="P:phosphorelay signal transduction system"/>
    <property type="evidence" value="ECO:0007669"/>
    <property type="project" value="InterPro"/>
</dbReference>
<evidence type="ECO:0000259" key="3">
    <source>
        <dbReference type="PROSITE" id="PS50110"/>
    </source>
</evidence>
<dbReference type="InterPro" id="IPR011006">
    <property type="entry name" value="CheY-like_superfamily"/>
</dbReference>
<dbReference type="Gene3D" id="3.40.50.2300">
    <property type="match status" value="1"/>
</dbReference>
<dbReference type="PANTHER" id="PTHR44591:SF3">
    <property type="entry name" value="RESPONSE REGULATORY DOMAIN-CONTAINING PROTEIN"/>
    <property type="match status" value="1"/>
</dbReference>
<proteinExistence type="predicted"/>
<name>A0A0G1WH40_9BACT</name>
<dbReference type="EMBL" id="LCPB01000011">
    <property type="protein sequence ID" value="KKU89613.1"/>
    <property type="molecule type" value="Genomic_DNA"/>
</dbReference>
<reference evidence="4 5" key="1">
    <citation type="journal article" date="2015" name="Nature">
        <title>rRNA introns, odd ribosomes, and small enigmatic genomes across a large radiation of phyla.</title>
        <authorList>
            <person name="Brown C.T."/>
            <person name="Hug L.A."/>
            <person name="Thomas B.C."/>
            <person name="Sharon I."/>
            <person name="Castelle C.J."/>
            <person name="Singh A."/>
            <person name="Wilkins M.J."/>
            <person name="Williams K.H."/>
            <person name="Banfield J.F."/>
        </authorList>
    </citation>
    <scope>NUCLEOTIDE SEQUENCE [LARGE SCALE GENOMIC DNA]</scope>
</reference>
<evidence type="ECO:0000313" key="4">
    <source>
        <dbReference type="EMBL" id="KKU89613.1"/>
    </source>
</evidence>
<dbReference type="Proteomes" id="UP000033882">
    <property type="component" value="Unassembled WGS sequence"/>
</dbReference>
<dbReference type="InterPro" id="IPR001789">
    <property type="entry name" value="Sig_transdc_resp-reg_receiver"/>
</dbReference>
<feature type="domain" description="Response regulatory" evidence="3">
    <location>
        <begin position="10"/>
        <end position="128"/>
    </location>
</feature>
<accession>A0A0G1WH40</accession>
<evidence type="ECO:0000256" key="2">
    <source>
        <dbReference type="PROSITE-ProRule" id="PRU00169"/>
    </source>
</evidence>
<keyword evidence="1 2" id="KW-0597">Phosphoprotein</keyword>
<evidence type="ECO:0000313" key="5">
    <source>
        <dbReference type="Proteomes" id="UP000033882"/>
    </source>
</evidence>
<protein>
    <submittedName>
        <fullName evidence="4">Response regulator receiver protein</fullName>
    </submittedName>
</protein>
<dbReference type="SUPFAM" id="SSF52172">
    <property type="entry name" value="CheY-like"/>
    <property type="match status" value="1"/>
</dbReference>
<dbReference type="CDD" id="cd17574">
    <property type="entry name" value="REC_OmpR"/>
    <property type="match status" value="1"/>
</dbReference>
<dbReference type="AlphaFoldDB" id="A0A0G1WH40"/>